<name>A0A9D1UA13_9BACT</name>
<dbReference type="InterPro" id="IPR005564">
    <property type="entry name" value="Major_capsid_GpE"/>
</dbReference>
<evidence type="ECO:0000313" key="1">
    <source>
        <dbReference type="EMBL" id="HIW78795.1"/>
    </source>
</evidence>
<comment type="caution">
    <text evidence="1">The sequence shown here is derived from an EMBL/GenBank/DDBJ whole genome shotgun (WGS) entry which is preliminary data.</text>
</comment>
<organism evidence="1 2">
    <name type="scientific">Candidatus Bilophila faecipullorum</name>
    <dbReference type="NCBI Taxonomy" id="2838482"/>
    <lineage>
        <taxon>Bacteria</taxon>
        <taxon>Pseudomonadati</taxon>
        <taxon>Thermodesulfobacteriota</taxon>
        <taxon>Desulfovibrionia</taxon>
        <taxon>Desulfovibrionales</taxon>
        <taxon>Desulfovibrionaceae</taxon>
        <taxon>Bilophila</taxon>
    </lineage>
</organism>
<dbReference type="Proteomes" id="UP000824264">
    <property type="component" value="Unassembled WGS sequence"/>
</dbReference>
<evidence type="ECO:0000313" key="2">
    <source>
        <dbReference type="Proteomes" id="UP000824264"/>
    </source>
</evidence>
<accession>A0A9D1UA13</accession>
<dbReference type="Pfam" id="PF03864">
    <property type="entry name" value="Phage_cap_E"/>
    <property type="match status" value="1"/>
</dbReference>
<reference evidence="1" key="2">
    <citation type="submission" date="2021-04" db="EMBL/GenBank/DDBJ databases">
        <authorList>
            <person name="Gilroy R."/>
        </authorList>
    </citation>
    <scope>NUCLEOTIDE SEQUENCE</scope>
    <source>
        <strain evidence="1">ChiSxjej5B17-1746</strain>
    </source>
</reference>
<reference evidence="1" key="1">
    <citation type="journal article" date="2021" name="PeerJ">
        <title>Extensive microbial diversity within the chicken gut microbiome revealed by metagenomics and culture.</title>
        <authorList>
            <person name="Gilroy R."/>
            <person name="Ravi A."/>
            <person name="Getino M."/>
            <person name="Pursley I."/>
            <person name="Horton D.L."/>
            <person name="Alikhan N.F."/>
            <person name="Baker D."/>
            <person name="Gharbi K."/>
            <person name="Hall N."/>
            <person name="Watson M."/>
            <person name="Adriaenssens E.M."/>
            <person name="Foster-Nyarko E."/>
            <person name="Jarju S."/>
            <person name="Secka A."/>
            <person name="Antonio M."/>
            <person name="Oren A."/>
            <person name="Chaudhuri R.R."/>
            <person name="La Ragione R."/>
            <person name="Hildebrand F."/>
            <person name="Pallen M.J."/>
        </authorList>
    </citation>
    <scope>NUCLEOTIDE SEQUENCE</scope>
    <source>
        <strain evidence="1">ChiSxjej5B17-1746</strain>
    </source>
</reference>
<dbReference type="EMBL" id="DXGI01000246">
    <property type="protein sequence ID" value="HIW78795.1"/>
    <property type="molecule type" value="Genomic_DNA"/>
</dbReference>
<sequence length="331" mass="36698">MLTTNMRTASELTRAVNLLPVKPTYFGDLGLFEEKGVRTTTVILDVRHGRFVLVPNRDRRDEATPMAGRGSKWKTESFQTAHLPLSDVLLPDDVQDLRSFGTEQLSTVDQVLNDRMQDLKDSITATLEYHRTGAVKGVVYDADGEVLLDLFDAAGVTQYKKTIAMPSGETVKENVIKKTIYDVKRNAQKHLSGFVVERYEAMCSPSFFDALTGHALVRKAYEDWQAAQDRFGGDDRKGFTYGGVTFRDCSDEIDGKPLVADGKANFYPVAKGLFTTYYAPANWNETVNVVGLPFYAKTEPRSMGKGFDLEVQSNPVCLCHVPAALAELSLG</sequence>
<dbReference type="AlphaFoldDB" id="A0A9D1UA13"/>
<proteinExistence type="predicted"/>
<gene>
    <name evidence="1" type="ORF">H9874_06590</name>
</gene>
<protein>
    <submittedName>
        <fullName evidence="1">Major capsid protein</fullName>
    </submittedName>
</protein>